<accession>A0A0C2DHM5</accession>
<keyword evidence="2" id="KW-1185">Reference proteome</keyword>
<dbReference type="EMBL" id="KN729700">
    <property type="protein sequence ID" value="KIH61952.1"/>
    <property type="molecule type" value="Genomic_DNA"/>
</dbReference>
<dbReference type="Proteomes" id="UP000054047">
    <property type="component" value="Unassembled WGS sequence"/>
</dbReference>
<name>A0A0C2DHM5_9BILA</name>
<organism evidence="1 2">
    <name type="scientific">Ancylostoma duodenale</name>
    <dbReference type="NCBI Taxonomy" id="51022"/>
    <lineage>
        <taxon>Eukaryota</taxon>
        <taxon>Metazoa</taxon>
        <taxon>Ecdysozoa</taxon>
        <taxon>Nematoda</taxon>
        <taxon>Chromadorea</taxon>
        <taxon>Rhabditida</taxon>
        <taxon>Rhabditina</taxon>
        <taxon>Rhabditomorpha</taxon>
        <taxon>Strongyloidea</taxon>
        <taxon>Ancylostomatidae</taxon>
        <taxon>Ancylostomatinae</taxon>
        <taxon>Ancylostoma</taxon>
    </lineage>
</organism>
<evidence type="ECO:0000313" key="1">
    <source>
        <dbReference type="EMBL" id="KIH61952.1"/>
    </source>
</evidence>
<sequence length="87" mass="10097">MYGRWHRKNQLCVSSFFHSVLFNADWALKVLSGLEWRVVQSSARHTKSESHQCSYLSVLAPCDYFDGFYNLRIHLIGVYLQLQSKGA</sequence>
<protein>
    <submittedName>
        <fullName evidence="1">Uncharacterized protein</fullName>
    </submittedName>
</protein>
<gene>
    <name evidence="1" type="ORF">ANCDUO_07767</name>
</gene>
<proteinExistence type="predicted"/>
<dbReference type="AlphaFoldDB" id="A0A0C2DHM5"/>
<evidence type="ECO:0000313" key="2">
    <source>
        <dbReference type="Proteomes" id="UP000054047"/>
    </source>
</evidence>
<reference evidence="1 2" key="1">
    <citation type="submission" date="2013-12" db="EMBL/GenBank/DDBJ databases">
        <title>Draft genome of the parsitic nematode Ancylostoma duodenale.</title>
        <authorList>
            <person name="Mitreva M."/>
        </authorList>
    </citation>
    <scope>NUCLEOTIDE SEQUENCE [LARGE SCALE GENOMIC DNA]</scope>
    <source>
        <strain evidence="1 2">Zhejiang</strain>
    </source>
</reference>